<dbReference type="Pfam" id="PF16061">
    <property type="entry name" value="DUF4803"/>
    <property type="match status" value="1"/>
</dbReference>
<name>D1FQ83_SIMNI</name>
<reference evidence="1" key="1">
    <citation type="submission" date="2009-10" db="EMBL/GenBank/DDBJ databases">
        <title>An Insight into the Sialotranscriptome of Simulium nigrimanum, a Black Fly Associated with Fogo Selvagem in South America.</title>
        <authorList>
            <person name="Ribeiro J.M.C."/>
            <person name="Valenzuela J.G."/>
            <person name="Pham V.M."/>
            <person name="Kleeman L."/>
            <person name="Barbian K.D."/>
            <person name="Favreau A.J."/>
            <person name="Eaton D.P."/>
            <person name="Aoki V."/>
            <person name="Hans-Filho G."/>
            <person name="Rivitti E.A."/>
            <person name="Diaz L.A."/>
        </authorList>
    </citation>
    <scope>NUCLEOTIDE SEQUENCE</scope>
    <source>
        <tissue evidence="1">Salivary glands</tissue>
    </source>
</reference>
<accession>D1FQ83</accession>
<feature type="non-terminal residue" evidence="1">
    <location>
        <position position="1"/>
    </location>
</feature>
<dbReference type="AlphaFoldDB" id="D1FQ83"/>
<dbReference type="PANTHER" id="PTHR47890:SF1">
    <property type="entry name" value="LD24308P"/>
    <property type="match status" value="1"/>
</dbReference>
<sequence length="522" mass="59870">HQMRRMHRYRANNITNSMWKDFASSLIDRANQHSVLNQMEAIYKIVTERTRLQAKPFVESLVDYYQLSKDNQRCEMTTSPQQTFIEFFRKMFAAETKTYILVAFAYQLLNTLDGTQKYETELKLQTEYYFNRSAHFEKLMLDHAKKVSRDYWVCNPSVNEHTTFQMNKFIYGYMDIESDLTGTCTGTCNLRLQRGIVAMTNEVQRKCVGLVSHCRTTSDQTFEYCFAKNEEASYMYEYIKNDVIKRGSKEMCSSDINPLQHKHAYTAGFVKCDYCVCECESEDDETHRYLSLLPQMSNIVENKVIVGMKFTKYETKLISLQVKEAPLQPYGYVDETKAEWRDLDPMLLPNTYWDYPGYHIMSGKLRAIRMKKLEGPLHTVLTGIKFIVVNGVPDISIRHTYFNFTSGVMQPEKSYWITETHDDPKPIDYNGLPEPGACATLFPDTKSGQKILFGHNGLGDAGSKVVPFFDSQPVVPDKPLALSGAGILHKGAQNCGGLVAPVVTTLPEQYIVDANIDRPNKP</sequence>
<protein>
    <submittedName>
        <fullName evidence="1">Hypothetical conserved protein</fullName>
    </submittedName>
</protein>
<proteinExistence type="evidence at transcript level"/>
<organism evidence="1">
    <name type="scientific">Simulium nigrimanum</name>
    <name type="common">Black fly</name>
    <dbReference type="NCBI Taxonomy" id="683695"/>
    <lineage>
        <taxon>Eukaryota</taxon>
        <taxon>Metazoa</taxon>
        <taxon>Ecdysozoa</taxon>
        <taxon>Arthropoda</taxon>
        <taxon>Hexapoda</taxon>
        <taxon>Insecta</taxon>
        <taxon>Pterygota</taxon>
        <taxon>Neoptera</taxon>
        <taxon>Endopterygota</taxon>
        <taxon>Diptera</taxon>
        <taxon>Nematocera</taxon>
        <taxon>Chironomoidea</taxon>
        <taxon>Simuliidae</taxon>
        <taxon>Simulium</taxon>
    </lineage>
</organism>
<dbReference type="InterPro" id="IPR032062">
    <property type="entry name" value="DUF4803"/>
</dbReference>
<evidence type="ECO:0000313" key="1">
    <source>
        <dbReference type="EMBL" id="ACZ28338.1"/>
    </source>
</evidence>
<dbReference type="EMBL" id="EZ419983">
    <property type="protein sequence ID" value="ACZ28338.1"/>
    <property type="molecule type" value="mRNA"/>
</dbReference>
<dbReference type="PANTHER" id="PTHR47890">
    <property type="entry name" value="LD24308P"/>
    <property type="match status" value="1"/>
</dbReference>